<proteinExistence type="predicted"/>
<dbReference type="AlphaFoldDB" id="A0A0D2EZ49"/>
<organism evidence="2 3">
    <name type="scientific">Exophiala xenobiotica</name>
    <dbReference type="NCBI Taxonomy" id="348802"/>
    <lineage>
        <taxon>Eukaryota</taxon>
        <taxon>Fungi</taxon>
        <taxon>Dikarya</taxon>
        <taxon>Ascomycota</taxon>
        <taxon>Pezizomycotina</taxon>
        <taxon>Eurotiomycetes</taxon>
        <taxon>Chaetothyriomycetidae</taxon>
        <taxon>Chaetothyriales</taxon>
        <taxon>Herpotrichiellaceae</taxon>
        <taxon>Exophiala</taxon>
    </lineage>
</organism>
<feature type="region of interest" description="Disordered" evidence="1">
    <location>
        <begin position="617"/>
        <end position="640"/>
    </location>
</feature>
<dbReference type="RefSeq" id="XP_013320524.1">
    <property type="nucleotide sequence ID" value="XM_013465070.1"/>
</dbReference>
<name>A0A0D2EZ49_9EURO</name>
<dbReference type="OrthoDB" id="5419922at2759"/>
<dbReference type="Proteomes" id="UP000054342">
    <property type="component" value="Unassembled WGS sequence"/>
</dbReference>
<keyword evidence="3" id="KW-1185">Reference proteome</keyword>
<feature type="compositionally biased region" description="Polar residues" evidence="1">
    <location>
        <begin position="107"/>
        <end position="121"/>
    </location>
</feature>
<accession>A0A0D2EZ49</accession>
<gene>
    <name evidence="2" type="ORF">PV05_00198</name>
</gene>
<evidence type="ECO:0000313" key="2">
    <source>
        <dbReference type="EMBL" id="KIW59940.1"/>
    </source>
</evidence>
<evidence type="ECO:0000256" key="1">
    <source>
        <dbReference type="SAM" id="MobiDB-lite"/>
    </source>
</evidence>
<evidence type="ECO:0000313" key="3">
    <source>
        <dbReference type="Proteomes" id="UP000054342"/>
    </source>
</evidence>
<feature type="compositionally biased region" description="Basic and acidic residues" evidence="1">
    <location>
        <begin position="253"/>
        <end position="279"/>
    </location>
</feature>
<feature type="region of interest" description="Disordered" evidence="1">
    <location>
        <begin position="245"/>
        <end position="303"/>
    </location>
</feature>
<dbReference type="HOGENOM" id="CLU_390806_0_0_1"/>
<evidence type="ECO:0008006" key="4">
    <source>
        <dbReference type="Google" id="ProtNLM"/>
    </source>
</evidence>
<dbReference type="STRING" id="348802.A0A0D2EZ49"/>
<dbReference type="GeneID" id="25322106"/>
<feature type="region of interest" description="Disordered" evidence="1">
    <location>
        <begin position="107"/>
        <end position="145"/>
    </location>
</feature>
<reference evidence="2 3" key="1">
    <citation type="submission" date="2015-01" db="EMBL/GenBank/DDBJ databases">
        <title>The Genome Sequence of Exophiala xenobiotica CBS118157.</title>
        <authorList>
            <consortium name="The Broad Institute Genomics Platform"/>
            <person name="Cuomo C."/>
            <person name="de Hoog S."/>
            <person name="Gorbushina A."/>
            <person name="Stielow B."/>
            <person name="Teixiera M."/>
            <person name="Abouelleil A."/>
            <person name="Chapman S.B."/>
            <person name="Priest M."/>
            <person name="Young S.K."/>
            <person name="Wortman J."/>
            <person name="Nusbaum C."/>
            <person name="Birren B."/>
        </authorList>
    </citation>
    <scope>NUCLEOTIDE SEQUENCE [LARGE SCALE GENOMIC DNA]</scope>
    <source>
        <strain evidence="2 3">CBS 118157</strain>
    </source>
</reference>
<protein>
    <recommendedName>
        <fullName evidence="4">Protamine P1</fullName>
    </recommendedName>
</protein>
<dbReference type="EMBL" id="KN847317">
    <property type="protein sequence ID" value="KIW59940.1"/>
    <property type="molecule type" value="Genomic_DNA"/>
</dbReference>
<sequence>MPFARAKVPEYPRPVSPIDFEELPICADTIVYDEQASIEDEANERAAKRQRIEAYATSYLRGEPLFIATAQLKGPFGSGWQNPWARAKPKNNDLQQDALRRDIHTTAANSARQQRQKSSPSIKRPAVRQSTHLQQQKKKKSEKLLKRAESLDEQLFWSGRHTRVHQSSVEEGVGETRKVEDWLKRNSFYEHAEQRHAPSFSSMSSPTYRYSQKRTKKWEATPIPIEYPPIADPVVPMVNVQDIASQSSTAKMQRREREKKRSLLDDRSTTEGKMEREMPKSSPVLAKGPWTSAHSQEDPELSKVSFPMDNDLRQIVVEACEPARAVVELTSLPALDLDAAHATNEGQLGRSQLPHLTSTGLVSADPFGSHIGSASLHTAPEHSSSRPHTCAIPTLSKETSKASVLYDLPSAQAQAPPVLHSAPSNLSSNIQIIQDLPDQPASEAHGSEMITHHVAVQTAEKIDKLASGHDEDIPSANLKNYEKPGPSASAVEDKADLFIPISTVQASTVKKIYSTNESKSSPKGVTKTRAVKKKKAAFLADENSSGSSQGSIKLAMKVAKPSAMNQDKLNIVNAQKLSELGPEAEENIGQLSFSYQEKLIHDGSVRKGILKSSLKTSAGPALSSANGASSSTKHDAQRPLKLNAIENATISFKDDDFDLDGAMNDLGSFLGTWDQQQEAAGLKISG</sequence>